<dbReference type="GO" id="GO:0000981">
    <property type="term" value="F:DNA-binding transcription factor activity, RNA polymerase II-specific"/>
    <property type="evidence" value="ECO:0007669"/>
    <property type="project" value="TreeGrafter"/>
</dbReference>
<reference evidence="10" key="1">
    <citation type="submission" date="2022-11" db="UniProtKB">
        <authorList>
            <consortium name="EnsemblMetazoa"/>
        </authorList>
    </citation>
    <scope>IDENTIFICATION</scope>
</reference>
<keyword evidence="3" id="KW-0677">Repeat</keyword>
<dbReference type="FunFam" id="3.30.160.60:FF:000875">
    <property type="entry name" value="zinc finger protein 236 isoform X7"/>
    <property type="match status" value="1"/>
</dbReference>
<dbReference type="FunFam" id="3.30.160.60:FF:001270">
    <property type="entry name" value="zinc finger protein 583 isoform X1"/>
    <property type="match status" value="1"/>
</dbReference>
<keyword evidence="5" id="KW-0862">Zinc</keyword>
<dbReference type="AlphaFoldDB" id="A0A913X667"/>
<dbReference type="OMA" id="RYRKTHM"/>
<dbReference type="InterPro" id="IPR013087">
    <property type="entry name" value="Znf_C2H2_type"/>
</dbReference>
<keyword evidence="2" id="KW-0479">Metal-binding</keyword>
<evidence type="ECO:0000259" key="9">
    <source>
        <dbReference type="PROSITE" id="PS50157"/>
    </source>
</evidence>
<feature type="domain" description="C2H2-type" evidence="9">
    <location>
        <begin position="168"/>
        <end position="195"/>
    </location>
</feature>
<dbReference type="RefSeq" id="XP_020899485.1">
    <property type="nucleotide sequence ID" value="XM_021043826.2"/>
</dbReference>
<dbReference type="PROSITE" id="PS50157">
    <property type="entry name" value="ZINC_FINGER_C2H2_2"/>
    <property type="match status" value="5"/>
</dbReference>
<dbReference type="InterPro" id="IPR036236">
    <property type="entry name" value="Znf_C2H2_sf"/>
</dbReference>
<dbReference type="PANTHER" id="PTHR24381:SF393">
    <property type="entry name" value="CHROMATIN-LINKED ADAPTOR FOR MSL PROTEINS, ISOFORM B"/>
    <property type="match status" value="1"/>
</dbReference>
<feature type="domain" description="C2H2-type" evidence="9">
    <location>
        <begin position="224"/>
        <end position="251"/>
    </location>
</feature>
<keyword evidence="4 8" id="KW-0863">Zinc-finger</keyword>
<dbReference type="GO" id="GO:0000977">
    <property type="term" value="F:RNA polymerase II transcription regulatory region sequence-specific DNA binding"/>
    <property type="evidence" value="ECO:0007669"/>
    <property type="project" value="TreeGrafter"/>
</dbReference>
<dbReference type="OrthoDB" id="427030at2759"/>
<evidence type="ECO:0000256" key="4">
    <source>
        <dbReference type="ARBA" id="ARBA00022771"/>
    </source>
</evidence>
<dbReference type="FunFam" id="3.30.160.60:FF:000295">
    <property type="entry name" value="zinc finger protein 19"/>
    <property type="match status" value="1"/>
</dbReference>
<evidence type="ECO:0000256" key="7">
    <source>
        <dbReference type="ARBA" id="ARBA00023242"/>
    </source>
</evidence>
<evidence type="ECO:0000256" key="6">
    <source>
        <dbReference type="ARBA" id="ARBA00023125"/>
    </source>
</evidence>
<dbReference type="KEGG" id="epa:110238183"/>
<evidence type="ECO:0000256" key="3">
    <source>
        <dbReference type="ARBA" id="ARBA00022737"/>
    </source>
</evidence>
<dbReference type="PROSITE" id="PS00028">
    <property type="entry name" value="ZINC_FINGER_C2H2_1"/>
    <property type="match status" value="5"/>
</dbReference>
<dbReference type="Proteomes" id="UP000887567">
    <property type="component" value="Unplaced"/>
</dbReference>
<dbReference type="EnsemblMetazoa" id="XM_021043826.2">
    <property type="protein sequence ID" value="XP_020899485.1"/>
    <property type="gene ID" value="LOC110238183"/>
</dbReference>
<keyword evidence="7" id="KW-0539">Nucleus</keyword>
<keyword evidence="6" id="KW-0238">DNA-binding</keyword>
<name>A0A913X667_EXADI</name>
<dbReference type="FunFam" id="3.30.160.60:FF:000345">
    <property type="entry name" value="Zinc finger protein Gfi-1"/>
    <property type="match status" value="1"/>
</dbReference>
<evidence type="ECO:0000256" key="8">
    <source>
        <dbReference type="PROSITE-ProRule" id="PRU00042"/>
    </source>
</evidence>
<feature type="domain" description="C2H2-type" evidence="9">
    <location>
        <begin position="140"/>
        <end position="167"/>
    </location>
</feature>
<proteinExistence type="predicted"/>
<evidence type="ECO:0000313" key="10">
    <source>
        <dbReference type="EnsemblMetazoa" id="XP_020899485.1"/>
    </source>
</evidence>
<evidence type="ECO:0000256" key="2">
    <source>
        <dbReference type="ARBA" id="ARBA00022723"/>
    </source>
</evidence>
<dbReference type="SMART" id="SM00355">
    <property type="entry name" value="ZnF_C2H2"/>
    <property type="match status" value="5"/>
</dbReference>
<keyword evidence="11" id="KW-1185">Reference proteome</keyword>
<dbReference type="GO" id="GO:0008270">
    <property type="term" value="F:zinc ion binding"/>
    <property type="evidence" value="ECO:0007669"/>
    <property type="project" value="UniProtKB-KW"/>
</dbReference>
<dbReference type="GO" id="GO:0005634">
    <property type="term" value="C:nucleus"/>
    <property type="evidence" value="ECO:0007669"/>
    <property type="project" value="UniProtKB-SubCell"/>
</dbReference>
<comment type="subcellular location">
    <subcellularLocation>
        <location evidence="1">Nucleus</location>
    </subcellularLocation>
</comment>
<evidence type="ECO:0000256" key="1">
    <source>
        <dbReference type="ARBA" id="ARBA00004123"/>
    </source>
</evidence>
<evidence type="ECO:0000313" key="11">
    <source>
        <dbReference type="Proteomes" id="UP000887567"/>
    </source>
</evidence>
<feature type="domain" description="C2H2-type" evidence="9">
    <location>
        <begin position="252"/>
        <end position="279"/>
    </location>
</feature>
<organism evidence="10 11">
    <name type="scientific">Exaiptasia diaphana</name>
    <name type="common">Tropical sea anemone</name>
    <name type="synonym">Aiptasia pulchella</name>
    <dbReference type="NCBI Taxonomy" id="2652724"/>
    <lineage>
        <taxon>Eukaryota</taxon>
        <taxon>Metazoa</taxon>
        <taxon>Cnidaria</taxon>
        <taxon>Anthozoa</taxon>
        <taxon>Hexacorallia</taxon>
        <taxon>Actiniaria</taxon>
        <taxon>Aiptasiidae</taxon>
        <taxon>Exaiptasia</taxon>
    </lineage>
</organism>
<dbReference type="SUPFAM" id="SSF57667">
    <property type="entry name" value="beta-beta-alpha zinc fingers"/>
    <property type="match status" value="3"/>
</dbReference>
<protein>
    <recommendedName>
        <fullName evidence="9">C2H2-type domain-containing protein</fullName>
    </recommendedName>
</protein>
<accession>A0A913X667</accession>
<feature type="domain" description="C2H2-type" evidence="9">
    <location>
        <begin position="196"/>
        <end position="223"/>
    </location>
</feature>
<dbReference type="Pfam" id="PF00096">
    <property type="entry name" value="zf-C2H2"/>
    <property type="match status" value="5"/>
</dbReference>
<dbReference type="GeneID" id="110238183"/>
<dbReference type="Gene3D" id="3.30.160.60">
    <property type="entry name" value="Classic Zinc Finger"/>
    <property type="match status" value="5"/>
</dbReference>
<evidence type="ECO:0000256" key="5">
    <source>
        <dbReference type="ARBA" id="ARBA00022833"/>
    </source>
</evidence>
<dbReference type="PANTHER" id="PTHR24381">
    <property type="entry name" value="ZINC FINGER PROTEIN"/>
    <property type="match status" value="1"/>
</dbReference>
<sequence>MEGYGVVVERTVEPSHEGVNVDYNELFAPKKINQECKCSFCLPAVISSRADEILNQPIKFIDRQRIRGPPPPLISSSSLLQRNHGISRDIDVVSAHAQMPKDETKDAQIVRDTSTHALKKEKDVTNAPSTKPLTSKNVSCICSFCSKSFTTTRALELHVRRHSGLRPYPCKFCDKSFYQPSERAVHMRTHTGARPYRCPHCLKLFRYSGDLKQHINIHTGQRPYQCETCSKAFTNHSTLRQHKRIHTGERPYKCKECGKTYRYHSSLKQHHTTHLKKAAK</sequence>